<gene>
    <name evidence="2" type="ORF">N4264_17360</name>
</gene>
<keyword evidence="1" id="KW-0472">Membrane</keyword>
<name>A0ABY6BBJ2_9GAMM</name>
<protein>
    <recommendedName>
        <fullName evidence="4">DUF202 domain-containing protein</fullName>
    </recommendedName>
</protein>
<evidence type="ECO:0000313" key="3">
    <source>
        <dbReference type="Proteomes" id="UP001064632"/>
    </source>
</evidence>
<dbReference type="RefSeq" id="WP_261693492.1">
    <property type="nucleotide sequence ID" value="NZ_CP104694.1"/>
</dbReference>
<dbReference type="Proteomes" id="UP001064632">
    <property type="component" value="Chromosome"/>
</dbReference>
<keyword evidence="1" id="KW-1133">Transmembrane helix</keyword>
<proteinExistence type="predicted"/>
<dbReference type="EMBL" id="CP104694">
    <property type="protein sequence ID" value="UXI66508.1"/>
    <property type="molecule type" value="Genomic_DNA"/>
</dbReference>
<sequence>MEQRILIPIFMFGCITYVVKLLIDARMRYLLLRMAAAEDVVRGIVASEQVQRRHASLRTGITLGMVALGFALIESFGWRDVTPGVIAVLAGALSAGNLIYYHLARRWATSPDA</sequence>
<feature type="transmembrane region" description="Helical" evidence="1">
    <location>
        <begin position="84"/>
        <end position="103"/>
    </location>
</feature>
<evidence type="ECO:0000313" key="2">
    <source>
        <dbReference type="EMBL" id="UXI66508.1"/>
    </source>
</evidence>
<evidence type="ECO:0000256" key="1">
    <source>
        <dbReference type="SAM" id="Phobius"/>
    </source>
</evidence>
<feature type="transmembrane region" description="Helical" evidence="1">
    <location>
        <begin position="6"/>
        <end position="23"/>
    </location>
</feature>
<keyword evidence="1" id="KW-0812">Transmembrane</keyword>
<accession>A0ABY6BBJ2</accession>
<evidence type="ECO:0008006" key="4">
    <source>
        <dbReference type="Google" id="ProtNLM"/>
    </source>
</evidence>
<keyword evidence="3" id="KW-1185">Reference proteome</keyword>
<feature type="transmembrane region" description="Helical" evidence="1">
    <location>
        <begin position="60"/>
        <end position="78"/>
    </location>
</feature>
<reference evidence="2" key="1">
    <citation type="submission" date="2022-09" db="EMBL/GenBank/DDBJ databases">
        <title>Tahibacter sp. nov., isolated from a fresh water.</title>
        <authorList>
            <person name="Baek J.H."/>
            <person name="Lee J.K."/>
            <person name="Kim J.M."/>
            <person name="Jeon C.O."/>
        </authorList>
    </citation>
    <scope>NUCLEOTIDE SEQUENCE</scope>
    <source>
        <strain evidence="2">W38</strain>
    </source>
</reference>
<organism evidence="2 3">
    <name type="scientific">Tahibacter amnicola</name>
    <dbReference type="NCBI Taxonomy" id="2976241"/>
    <lineage>
        <taxon>Bacteria</taxon>
        <taxon>Pseudomonadati</taxon>
        <taxon>Pseudomonadota</taxon>
        <taxon>Gammaproteobacteria</taxon>
        <taxon>Lysobacterales</taxon>
        <taxon>Rhodanobacteraceae</taxon>
        <taxon>Tahibacter</taxon>
    </lineage>
</organism>